<organism evidence="1 2">
    <name type="scientific">Qipengyuania aurantiaca</name>
    <dbReference type="NCBI Taxonomy" id="2867233"/>
    <lineage>
        <taxon>Bacteria</taxon>
        <taxon>Pseudomonadati</taxon>
        <taxon>Pseudomonadota</taxon>
        <taxon>Alphaproteobacteria</taxon>
        <taxon>Sphingomonadales</taxon>
        <taxon>Erythrobacteraceae</taxon>
        <taxon>Qipengyuania</taxon>
    </lineage>
</organism>
<protein>
    <submittedName>
        <fullName evidence="1">Transposase</fullName>
    </submittedName>
</protein>
<evidence type="ECO:0000313" key="2">
    <source>
        <dbReference type="Proteomes" id="UP000824281"/>
    </source>
</evidence>
<dbReference type="EMBL" id="CP081295">
    <property type="protein sequence ID" value="QZD89132.1"/>
    <property type="molecule type" value="Genomic_DNA"/>
</dbReference>
<gene>
    <name evidence="1" type="ORF">K3148_09815</name>
</gene>
<dbReference type="Proteomes" id="UP000824281">
    <property type="component" value="Chromosome"/>
</dbReference>
<name>A0ABX8ZJJ9_9SPHN</name>
<proteinExistence type="predicted"/>
<accession>A0ABX8ZJJ9</accession>
<sequence length="298" mass="32468">MPRLIENNESASRSLDACLGMLAETPFDPGDEASLAKGGVALARLANDRTFLGDILIAQLESRYREGGVESAYGPQSIVLSRIEGGSFLRANIWPSADESCFRASGADAFVYGVPHDHNFSFLTAGYFGPGYASDYYEYDYETVAGYRGEKAALRFVERSCLSEGKLMLYRAHRDIHSQIPPEAMSVSLNIMHIDPAQGWHDQYGFDLDSNAVTGILNPTSTECFLRCAVGLGGENALEFAEWAGRAHPSDRMRLASFEARSGLVTGEARDALWREAELSGSLMVAKEACARRAALNA</sequence>
<evidence type="ECO:0000313" key="1">
    <source>
        <dbReference type="EMBL" id="QZD89132.1"/>
    </source>
</evidence>
<keyword evidence="2" id="KW-1185">Reference proteome</keyword>
<reference evidence="1 2" key="1">
    <citation type="submission" date="2021-08" db="EMBL/GenBank/DDBJ databases">
        <title>Comparative Genomics Analysis of the Genus Qipengyuania Reveals Extensive Genetic Diversity and Metabolic Versatility, Including the Description of Fifteen Novel Species.</title>
        <authorList>
            <person name="Liu Y."/>
        </authorList>
    </citation>
    <scope>NUCLEOTIDE SEQUENCE [LARGE SCALE GENOMIC DNA]</scope>
    <source>
        <strain evidence="1 2">1NDH13</strain>
    </source>
</reference>
<dbReference type="RefSeq" id="WP_221424635.1">
    <property type="nucleotide sequence ID" value="NZ_CP081295.1"/>
</dbReference>